<dbReference type="PRINTS" id="PR00344">
    <property type="entry name" value="BCTRLSENSOR"/>
</dbReference>
<dbReference type="SMART" id="SM00065">
    <property type="entry name" value="GAF"/>
    <property type="match status" value="1"/>
</dbReference>
<dbReference type="InterPro" id="IPR036890">
    <property type="entry name" value="HATPase_C_sf"/>
</dbReference>
<protein>
    <recommendedName>
        <fullName evidence="10">Sensor-like histidine kinase SenX3</fullName>
        <ecNumber evidence="3">2.7.13.3</ecNumber>
    </recommendedName>
</protein>
<name>A0ABN2NWF3_9ACTN</name>
<dbReference type="InterPro" id="IPR050351">
    <property type="entry name" value="BphY/WalK/GraS-like"/>
</dbReference>
<dbReference type="PANTHER" id="PTHR42878">
    <property type="entry name" value="TWO-COMPONENT HISTIDINE KINASE"/>
    <property type="match status" value="1"/>
</dbReference>
<dbReference type="InterPro" id="IPR003594">
    <property type="entry name" value="HATPase_dom"/>
</dbReference>
<keyword evidence="6" id="KW-0547">Nucleotide-binding</keyword>
<keyword evidence="7" id="KW-0418">Kinase</keyword>
<evidence type="ECO:0000256" key="7">
    <source>
        <dbReference type="ARBA" id="ARBA00022777"/>
    </source>
</evidence>
<evidence type="ECO:0000256" key="1">
    <source>
        <dbReference type="ARBA" id="ARBA00000085"/>
    </source>
</evidence>
<dbReference type="EMBL" id="BAAAMY010000001">
    <property type="protein sequence ID" value="GAA1903519.1"/>
    <property type="molecule type" value="Genomic_DNA"/>
</dbReference>
<evidence type="ECO:0000256" key="10">
    <source>
        <dbReference type="ARBA" id="ARBA00039401"/>
    </source>
</evidence>
<keyword evidence="9" id="KW-0902">Two-component regulatory system</keyword>
<dbReference type="Gene3D" id="3.30.565.10">
    <property type="entry name" value="Histidine kinase-like ATPase, C-terminal domain"/>
    <property type="match status" value="1"/>
</dbReference>
<reference evidence="12 13" key="1">
    <citation type="journal article" date="2019" name="Int. J. Syst. Evol. Microbiol.">
        <title>The Global Catalogue of Microorganisms (GCM) 10K type strain sequencing project: providing services to taxonomists for standard genome sequencing and annotation.</title>
        <authorList>
            <consortium name="The Broad Institute Genomics Platform"/>
            <consortium name="The Broad Institute Genome Sequencing Center for Infectious Disease"/>
            <person name="Wu L."/>
            <person name="Ma J."/>
        </authorList>
    </citation>
    <scope>NUCLEOTIDE SEQUENCE [LARGE SCALE GENOMIC DNA]</scope>
    <source>
        <strain evidence="12 13">JCM 14046</strain>
    </source>
</reference>
<evidence type="ECO:0000256" key="2">
    <source>
        <dbReference type="ARBA" id="ARBA00004236"/>
    </source>
</evidence>
<dbReference type="Pfam" id="PF00512">
    <property type="entry name" value="HisKA"/>
    <property type="match status" value="1"/>
</dbReference>
<accession>A0ABN2NWF3</accession>
<dbReference type="PANTHER" id="PTHR42878:SF7">
    <property type="entry name" value="SENSOR HISTIDINE KINASE GLRK"/>
    <property type="match status" value="1"/>
</dbReference>
<evidence type="ECO:0000259" key="11">
    <source>
        <dbReference type="PROSITE" id="PS50109"/>
    </source>
</evidence>
<dbReference type="InterPro" id="IPR035965">
    <property type="entry name" value="PAS-like_dom_sf"/>
</dbReference>
<keyword evidence="4" id="KW-0597">Phosphoprotein</keyword>
<feature type="domain" description="Histidine kinase" evidence="11">
    <location>
        <begin position="291"/>
        <end position="508"/>
    </location>
</feature>
<dbReference type="Gene3D" id="1.10.287.130">
    <property type="match status" value="1"/>
</dbReference>
<dbReference type="SUPFAM" id="SSF55874">
    <property type="entry name" value="ATPase domain of HSP90 chaperone/DNA topoisomerase II/histidine kinase"/>
    <property type="match status" value="1"/>
</dbReference>
<keyword evidence="8" id="KW-0067">ATP-binding</keyword>
<gene>
    <name evidence="12" type="ORF">GCM10009737_00180</name>
</gene>
<dbReference type="SUPFAM" id="SSF55781">
    <property type="entry name" value="GAF domain-like"/>
    <property type="match status" value="1"/>
</dbReference>
<dbReference type="SUPFAM" id="SSF55785">
    <property type="entry name" value="PYP-like sensor domain (PAS domain)"/>
    <property type="match status" value="1"/>
</dbReference>
<evidence type="ECO:0000313" key="12">
    <source>
        <dbReference type="EMBL" id="GAA1903519.1"/>
    </source>
</evidence>
<dbReference type="Proteomes" id="UP001501612">
    <property type="component" value="Unassembled WGS sequence"/>
</dbReference>
<dbReference type="RefSeq" id="WP_344001947.1">
    <property type="nucleotide sequence ID" value="NZ_BAAAMY010000001.1"/>
</dbReference>
<keyword evidence="5" id="KW-0808">Transferase</keyword>
<comment type="caution">
    <text evidence="12">The sequence shown here is derived from an EMBL/GenBank/DDBJ whole genome shotgun (WGS) entry which is preliminary data.</text>
</comment>
<dbReference type="CDD" id="cd00082">
    <property type="entry name" value="HisKA"/>
    <property type="match status" value="1"/>
</dbReference>
<dbReference type="InterPro" id="IPR004358">
    <property type="entry name" value="Sig_transdc_His_kin-like_C"/>
</dbReference>
<dbReference type="InterPro" id="IPR003661">
    <property type="entry name" value="HisK_dim/P_dom"/>
</dbReference>
<sequence length="509" mass="54666">MQGQSSGDGGFDVGGRSFDHYARLVRRFVGVPVALVTLVEEDRQVFPGVLGLPEPWLAARETPLTHSLCRYVVADGAPLVAEDVREVPRLADSLAVPDLGVVGYAGWPLTDASGRAVGSLCAIDTEPRAWTEEDLAALEDLARACSAELQHAAAEVAATHELARSVVAAADVAMVVVDDRRRVLLVNDHAEALAATAGFRFDAPPHAGPEVWRADRAERVAEEAQVVPRAVRGEAPSREIEWFGPPGDQVAVVATARRLEGVPGSWRTLVVLHDVTELAMAQELRERVSATVAHEMRTPLTAILGYLELLGDDLDADDPADAATVRSLERIRRSADSLVDRIGRVHDTSPRRRHHGLRATDVTDLVRGVLESFGPPTAPPGSRLRLDAEDQQWANVEDARIEQAVENLVANALKYSGPDGHVHVTVRARADDVEVLVADTGAGMTPDEVARAFDPYWRSSAARGSSVRGLGLGLPLVREIAAEHHGRVDIDSAPGRGTTVTLTLPRVPI</sequence>
<dbReference type="SUPFAM" id="SSF47384">
    <property type="entry name" value="Homodimeric domain of signal transducing histidine kinase"/>
    <property type="match status" value="1"/>
</dbReference>
<evidence type="ECO:0000256" key="3">
    <source>
        <dbReference type="ARBA" id="ARBA00012438"/>
    </source>
</evidence>
<dbReference type="InterPro" id="IPR005467">
    <property type="entry name" value="His_kinase_dom"/>
</dbReference>
<evidence type="ECO:0000256" key="4">
    <source>
        <dbReference type="ARBA" id="ARBA00022553"/>
    </source>
</evidence>
<dbReference type="Pfam" id="PF02518">
    <property type="entry name" value="HATPase_c"/>
    <property type="match status" value="1"/>
</dbReference>
<dbReference type="PROSITE" id="PS50109">
    <property type="entry name" value="HIS_KIN"/>
    <property type="match status" value="1"/>
</dbReference>
<dbReference type="InterPro" id="IPR036097">
    <property type="entry name" value="HisK_dim/P_sf"/>
</dbReference>
<dbReference type="InterPro" id="IPR029016">
    <property type="entry name" value="GAF-like_dom_sf"/>
</dbReference>
<comment type="catalytic activity">
    <reaction evidence="1">
        <text>ATP + protein L-histidine = ADP + protein N-phospho-L-histidine.</text>
        <dbReference type="EC" id="2.7.13.3"/>
    </reaction>
</comment>
<comment type="subcellular location">
    <subcellularLocation>
        <location evidence="2">Cell membrane</location>
    </subcellularLocation>
</comment>
<dbReference type="Gene3D" id="3.30.450.40">
    <property type="match status" value="1"/>
</dbReference>
<evidence type="ECO:0000256" key="9">
    <source>
        <dbReference type="ARBA" id="ARBA00023012"/>
    </source>
</evidence>
<dbReference type="SMART" id="SM00388">
    <property type="entry name" value="HisKA"/>
    <property type="match status" value="1"/>
</dbReference>
<keyword evidence="13" id="KW-1185">Reference proteome</keyword>
<proteinExistence type="predicted"/>
<dbReference type="SMART" id="SM00387">
    <property type="entry name" value="HATPase_c"/>
    <property type="match status" value="1"/>
</dbReference>
<evidence type="ECO:0000256" key="6">
    <source>
        <dbReference type="ARBA" id="ARBA00022741"/>
    </source>
</evidence>
<evidence type="ECO:0000313" key="13">
    <source>
        <dbReference type="Proteomes" id="UP001501612"/>
    </source>
</evidence>
<organism evidence="12 13">
    <name type="scientific">Nocardioides lentus</name>
    <dbReference type="NCBI Taxonomy" id="338077"/>
    <lineage>
        <taxon>Bacteria</taxon>
        <taxon>Bacillati</taxon>
        <taxon>Actinomycetota</taxon>
        <taxon>Actinomycetes</taxon>
        <taxon>Propionibacteriales</taxon>
        <taxon>Nocardioidaceae</taxon>
        <taxon>Nocardioides</taxon>
    </lineage>
</organism>
<dbReference type="InterPro" id="IPR003018">
    <property type="entry name" value="GAF"/>
</dbReference>
<dbReference type="EC" id="2.7.13.3" evidence="3"/>
<evidence type="ECO:0000256" key="8">
    <source>
        <dbReference type="ARBA" id="ARBA00022840"/>
    </source>
</evidence>
<dbReference type="Pfam" id="PF01590">
    <property type="entry name" value="GAF"/>
    <property type="match status" value="1"/>
</dbReference>
<evidence type="ECO:0000256" key="5">
    <source>
        <dbReference type="ARBA" id="ARBA00022679"/>
    </source>
</evidence>